<protein>
    <submittedName>
        <fullName evidence="3">ATPase</fullName>
    </submittedName>
</protein>
<dbReference type="STRING" id="45066.Lgra_1535"/>
<dbReference type="Proteomes" id="UP000054691">
    <property type="component" value="Unassembled WGS sequence"/>
</dbReference>
<dbReference type="AlphaFoldDB" id="A0A378JFS1"/>
<dbReference type="InterPro" id="IPR038727">
    <property type="entry name" value="NadR/Ttd14_AAA_dom"/>
</dbReference>
<dbReference type="OrthoDB" id="5638848at2"/>
<dbReference type="InterPro" id="IPR027417">
    <property type="entry name" value="P-loop_NTPase"/>
</dbReference>
<dbReference type="SUPFAM" id="SSF52540">
    <property type="entry name" value="P-loop containing nucleoside triphosphate hydrolases"/>
    <property type="match status" value="1"/>
</dbReference>
<dbReference type="RefSeq" id="WP_058498669.1">
    <property type="nucleotide sequence ID" value="NZ_CAAAHW010000007.1"/>
</dbReference>
<proteinExistence type="predicted"/>
<gene>
    <name evidence="2" type="ORF">Lgra_1535</name>
    <name evidence="3" type="ORF">NCTC12388_03081</name>
</gene>
<organism evidence="3 5">
    <name type="scientific">Legionella gratiana</name>
    <dbReference type="NCBI Taxonomy" id="45066"/>
    <lineage>
        <taxon>Bacteria</taxon>
        <taxon>Pseudomonadati</taxon>
        <taxon>Pseudomonadota</taxon>
        <taxon>Gammaproteobacteria</taxon>
        <taxon>Legionellales</taxon>
        <taxon>Legionellaceae</taxon>
        <taxon>Legionella</taxon>
    </lineage>
</organism>
<evidence type="ECO:0000313" key="4">
    <source>
        <dbReference type="Proteomes" id="UP000054691"/>
    </source>
</evidence>
<evidence type="ECO:0000313" key="3">
    <source>
        <dbReference type="EMBL" id="STX46319.1"/>
    </source>
</evidence>
<name>A0A378JFS1_9GAMM</name>
<dbReference type="Proteomes" id="UP000254476">
    <property type="component" value="Unassembled WGS sequence"/>
</dbReference>
<feature type="domain" description="NadR/Ttd14 AAA" evidence="1">
    <location>
        <begin position="7"/>
        <end position="174"/>
    </location>
</feature>
<reference evidence="3 5" key="2">
    <citation type="submission" date="2018-06" db="EMBL/GenBank/DDBJ databases">
        <authorList>
            <consortium name="Pathogen Informatics"/>
            <person name="Doyle S."/>
        </authorList>
    </citation>
    <scope>NUCLEOTIDE SEQUENCE [LARGE SCALE GENOMIC DNA]</scope>
    <source>
        <strain evidence="3 5">NCTC12388</strain>
    </source>
</reference>
<dbReference type="EMBL" id="LNYE01000020">
    <property type="protein sequence ID" value="KTD12077.1"/>
    <property type="molecule type" value="Genomic_DNA"/>
</dbReference>
<evidence type="ECO:0000259" key="1">
    <source>
        <dbReference type="Pfam" id="PF13521"/>
    </source>
</evidence>
<evidence type="ECO:0000313" key="5">
    <source>
        <dbReference type="Proteomes" id="UP000254476"/>
    </source>
</evidence>
<dbReference type="Pfam" id="PF13521">
    <property type="entry name" value="AAA_28"/>
    <property type="match status" value="1"/>
</dbReference>
<dbReference type="EMBL" id="UGOB01000001">
    <property type="protein sequence ID" value="STX46319.1"/>
    <property type="molecule type" value="Genomic_DNA"/>
</dbReference>
<accession>A0A378JFS1</accession>
<reference evidence="2 4" key="1">
    <citation type="submission" date="2015-11" db="EMBL/GenBank/DDBJ databases">
        <title>Genomic analysis of 38 Legionella species identifies large and diverse effector repertoires.</title>
        <authorList>
            <person name="Burstein D."/>
            <person name="Amaro F."/>
            <person name="Zusman T."/>
            <person name="Lifshitz Z."/>
            <person name="Cohen O."/>
            <person name="Gilbert J.A."/>
            <person name="Pupko T."/>
            <person name="Shuman H.A."/>
            <person name="Segal G."/>
        </authorList>
    </citation>
    <scope>NUCLEOTIDE SEQUENCE [LARGE SCALE GENOMIC DNA]</scope>
    <source>
        <strain evidence="2 4">Lyon 8420412</strain>
    </source>
</reference>
<evidence type="ECO:0000313" key="2">
    <source>
        <dbReference type="EMBL" id="KTD12077.1"/>
    </source>
</evidence>
<sequence length="189" mass="21598">MKKNNFYLITGGPGAGKSTVINELQKRGHHIVPEAARTIIQQQRNVGGHATPFGDRAKFCELILTQCISDFQQQLKTKEPVFFDRGIPDLLAYQSIAEGVAWGKLMAVVRDSINKFRYNTKVYLFPPWEDIYTMDNERIHTYEQAVDSYELLKIAYRDAGYNTIEMPKCSVKGRVVFLLHDIALTTHRS</sequence>
<dbReference type="Gene3D" id="3.40.50.300">
    <property type="entry name" value="P-loop containing nucleotide triphosphate hydrolases"/>
    <property type="match status" value="1"/>
</dbReference>
<keyword evidence="4" id="KW-1185">Reference proteome</keyword>